<dbReference type="GO" id="GO:0009252">
    <property type="term" value="P:peptidoglycan biosynthetic process"/>
    <property type="evidence" value="ECO:0007669"/>
    <property type="project" value="UniProtKB-UniRule"/>
</dbReference>
<evidence type="ECO:0000256" key="2">
    <source>
        <dbReference type="ARBA" id="ARBA00004752"/>
    </source>
</evidence>
<accession>A0A1F4ZDF3</accession>
<dbReference type="GO" id="GO:0051301">
    <property type="term" value="P:cell division"/>
    <property type="evidence" value="ECO:0007669"/>
    <property type="project" value="UniProtKB-KW"/>
</dbReference>
<feature type="domain" description="Mur ligase N-terminal catalytic" evidence="15">
    <location>
        <begin position="14"/>
        <end position="108"/>
    </location>
</feature>
<evidence type="ECO:0000256" key="6">
    <source>
        <dbReference type="ARBA" id="ARBA00022618"/>
    </source>
</evidence>
<sequence>MSPPISSLKNVNNIYFLGIAGQLMSALACVAKDFGYHITGSDENAYPPATTYLESSKITWISGHKPENIGHPDLVVLGNHIRQGNPELEALLESKIPFVSYPQMVRLLFPNAKYRLVVAGTHGKSTTTSLLGWILTQAGLNPTVLIGAQSKNFNSSFRLGSKEILVIEGDEYTSSCLDNTPKFLYYEPTHAILTSAELDHMDVFNTWEKQATAFTSFAKSVSQMLIVCGDTLNGNKLSLPTKAKVEKYGLGEFDWQATNIHFSGKLTKFDVSHHEKLLGTFSMHLSGKHYIQDSLSAIALAHHTDIPTHIIQKSLLTFKGVGKRFEVVYDKGITIIDDYAHHPTAIKVTLEAASSRYPSRRLWAIYEPHTFTRVKGLLPQFAHCFDPADIAIIADIMPAREKALTGLVHSRDIVATAKNHPDIHYLATPDEILAYLKQNLKPNDVFVFMSVGKFGDLPKKLSEFITIQ</sequence>
<dbReference type="InterPro" id="IPR036565">
    <property type="entry name" value="Mur-like_cat_sf"/>
</dbReference>
<dbReference type="InterPro" id="IPR000713">
    <property type="entry name" value="Mur_ligase_N"/>
</dbReference>
<protein>
    <recommendedName>
        <fullName evidence="3 14">UDP-N-acetylmuramate--L-alanine ligase</fullName>
        <ecNumber evidence="3 14">6.3.2.8</ecNumber>
    </recommendedName>
</protein>
<gene>
    <name evidence="18" type="ORF">A2989_04670</name>
</gene>
<dbReference type="STRING" id="1797259.A2989_04670"/>
<dbReference type="Pfam" id="PF01225">
    <property type="entry name" value="Mur_ligase"/>
    <property type="match status" value="1"/>
</dbReference>
<evidence type="ECO:0000256" key="10">
    <source>
        <dbReference type="ARBA" id="ARBA00022984"/>
    </source>
</evidence>
<dbReference type="AlphaFoldDB" id="A0A1F4ZDF3"/>
<evidence type="ECO:0000313" key="18">
    <source>
        <dbReference type="EMBL" id="OGD04303.1"/>
    </source>
</evidence>
<dbReference type="Proteomes" id="UP000177080">
    <property type="component" value="Unassembled WGS sequence"/>
</dbReference>
<dbReference type="Gene3D" id="3.40.50.720">
    <property type="entry name" value="NAD(P)-binding Rossmann-like Domain"/>
    <property type="match status" value="1"/>
</dbReference>
<dbReference type="Gene3D" id="3.40.1190.10">
    <property type="entry name" value="Mur-like, catalytic domain"/>
    <property type="match status" value="1"/>
</dbReference>
<dbReference type="GO" id="GO:0005737">
    <property type="term" value="C:cytoplasm"/>
    <property type="evidence" value="ECO:0007669"/>
    <property type="project" value="UniProtKB-SubCell"/>
</dbReference>
<keyword evidence="9" id="KW-0133">Cell shape</keyword>
<dbReference type="Gene3D" id="3.90.190.20">
    <property type="entry name" value="Mur ligase, C-terminal domain"/>
    <property type="match status" value="1"/>
</dbReference>
<reference evidence="18 19" key="1">
    <citation type="journal article" date="2016" name="Nat. Commun.">
        <title>Thousands of microbial genomes shed light on interconnected biogeochemical processes in an aquifer system.</title>
        <authorList>
            <person name="Anantharaman K."/>
            <person name="Brown C.T."/>
            <person name="Hug L.A."/>
            <person name="Sharon I."/>
            <person name="Castelle C.J."/>
            <person name="Probst A.J."/>
            <person name="Thomas B.C."/>
            <person name="Singh A."/>
            <person name="Wilkins M.J."/>
            <person name="Karaoz U."/>
            <person name="Brodie E.L."/>
            <person name="Williams K.H."/>
            <person name="Hubbard S.S."/>
            <person name="Banfield J.F."/>
        </authorList>
    </citation>
    <scope>NUCLEOTIDE SEQUENCE [LARGE SCALE GENOMIC DNA]</scope>
</reference>
<evidence type="ECO:0000259" key="16">
    <source>
        <dbReference type="Pfam" id="PF02875"/>
    </source>
</evidence>
<dbReference type="GO" id="GO:0005524">
    <property type="term" value="F:ATP binding"/>
    <property type="evidence" value="ECO:0007669"/>
    <property type="project" value="UniProtKB-KW"/>
</dbReference>
<evidence type="ECO:0000259" key="17">
    <source>
        <dbReference type="Pfam" id="PF08245"/>
    </source>
</evidence>
<dbReference type="EC" id="6.3.2.8" evidence="3 14"/>
<dbReference type="NCBIfam" id="TIGR01082">
    <property type="entry name" value="murC"/>
    <property type="match status" value="1"/>
</dbReference>
<dbReference type="SUPFAM" id="SSF53244">
    <property type="entry name" value="MurD-like peptide ligases, peptide-binding domain"/>
    <property type="match status" value="1"/>
</dbReference>
<feature type="domain" description="Mur ligase C-terminal" evidence="16">
    <location>
        <begin position="324"/>
        <end position="450"/>
    </location>
</feature>
<name>A0A1F4ZDF3_9BACT</name>
<dbReference type="GO" id="GO:0008763">
    <property type="term" value="F:UDP-N-acetylmuramate-L-alanine ligase activity"/>
    <property type="evidence" value="ECO:0007669"/>
    <property type="project" value="UniProtKB-UniRule"/>
</dbReference>
<dbReference type="InterPro" id="IPR050061">
    <property type="entry name" value="MurCDEF_pg_biosynth"/>
</dbReference>
<keyword evidence="12" id="KW-0961">Cell wall biogenesis/degradation</keyword>
<dbReference type="EMBL" id="MEXN01000001">
    <property type="protein sequence ID" value="OGD04303.1"/>
    <property type="molecule type" value="Genomic_DNA"/>
</dbReference>
<dbReference type="InterPro" id="IPR013221">
    <property type="entry name" value="Mur_ligase_cen"/>
</dbReference>
<evidence type="ECO:0000256" key="3">
    <source>
        <dbReference type="ARBA" id="ARBA00012211"/>
    </source>
</evidence>
<evidence type="ECO:0000256" key="11">
    <source>
        <dbReference type="ARBA" id="ARBA00023306"/>
    </source>
</evidence>
<dbReference type="Pfam" id="PF08245">
    <property type="entry name" value="Mur_ligase_M"/>
    <property type="match status" value="1"/>
</dbReference>
<evidence type="ECO:0000259" key="15">
    <source>
        <dbReference type="Pfam" id="PF01225"/>
    </source>
</evidence>
<dbReference type="UniPathway" id="UPA00219"/>
<dbReference type="InterPro" id="IPR036615">
    <property type="entry name" value="Mur_ligase_C_dom_sf"/>
</dbReference>
<dbReference type="Pfam" id="PF02875">
    <property type="entry name" value="Mur_ligase_C"/>
    <property type="match status" value="1"/>
</dbReference>
<evidence type="ECO:0000256" key="5">
    <source>
        <dbReference type="ARBA" id="ARBA00022598"/>
    </source>
</evidence>
<comment type="subcellular location">
    <subcellularLocation>
        <location evidence="1">Cytoplasm</location>
    </subcellularLocation>
</comment>
<evidence type="ECO:0000313" key="19">
    <source>
        <dbReference type="Proteomes" id="UP000177080"/>
    </source>
</evidence>
<dbReference type="PANTHER" id="PTHR43445:SF5">
    <property type="entry name" value="UDP-N-ACETYLMURAMATE--L-ALANYL-GAMMA-D-GLUTAMYL-MESO-2,6-DIAMINOHEPTANDIOATE LIGASE"/>
    <property type="match status" value="1"/>
</dbReference>
<feature type="domain" description="Mur ligase central" evidence="17">
    <location>
        <begin position="118"/>
        <end position="301"/>
    </location>
</feature>
<evidence type="ECO:0000256" key="9">
    <source>
        <dbReference type="ARBA" id="ARBA00022960"/>
    </source>
</evidence>
<dbReference type="GO" id="GO:0008360">
    <property type="term" value="P:regulation of cell shape"/>
    <property type="evidence" value="ECO:0007669"/>
    <property type="project" value="UniProtKB-KW"/>
</dbReference>
<keyword evidence="10" id="KW-0573">Peptidoglycan synthesis</keyword>
<comment type="catalytic activity">
    <reaction evidence="13">
        <text>UDP-N-acetyl-alpha-D-muramate + L-alanine + ATP = UDP-N-acetyl-alpha-D-muramoyl-L-alanine + ADP + phosphate + H(+)</text>
        <dbReference type="Rhea" id="RHEA:23372"/>
        <dbReference type="ChEBI" id="CHEBI:15378"/>
        <dbReference type="ChEBI" id="CHEBI:30616"/>
        <dbReference type="ChEBI" id="CHEBI:43474"/>
        <dbReference type="ChEBI" id="CHEBI:57972"/>
        <dbReference type="ChEBI" id="CHEBI:70757"/>
        <dbReference type="ChEBI" id="CHEBI:83898"/>
        <dbReference type="ChEBI" id="CHEBI:456216"/>
        <dbReference type="EC" id="6.3.2.8"/>
    </reaction>
</comment>
<keyword evidence="5 18" id="KW-0436">Ligase</keyword>
<proteinExistence type="predicted"/>
<keyword evidence="6" id="KW-0132">Cell division</keyword>
<comment type="caution">
    <text evidence="18">The sequence shown here is derived from an EMBL/GenBank/DDBJ whole genome shotgun (WGS) entry which is preliminary data.</text>
</comment>
<evidence type="ECO:0000256" key="12">
    <source>
        <dbReference type="ARBA" id="ARBA00023316"/>
    </source>
</evidence>
<keyword evidence="8" id="KW-0067">ATP-binding</keyword>
<dbReference type="InterPro" id="IPR004101">
    <property type="entry name" value="Mur_ligase_C"/>
</dbReference>
<dbReference type="SUPFAM" id="SSF53623">
    <property type="entry name" value="MurD-like peptide ligases, catalytic domain"/>
    <property type="match status" value="1"/>
</dbReference>
<keyword evidence="11" id="KW-0131">Cell cycle</keyword>
<comment type="pathway">
    <text evidence="2">Cell wall biogenesis; peptidoglycan biosynthesis.</text>
</comment>
<dbReference type="SUPFAM" id="SSF51984">
    <property type="entry name" value="MurCD N-terminal domain"/>
    <property type="match status" value="1"/>
</dbReference>
<evidence type="ECO:0000256" key="13">
    <source>
        <dbReference type="ARBA" id="ARBA00047833"/>
    </source>
</evidence>
<evidence type="ECO:0000256" key="7">
    <source>
        <dbReference type="ARBA" id="ARBA00022741"/>
    </source>
</evidence>
<evidence type="ECO:0000256" key="8">
    <source>
        <dbReference type="ARBA" id="ARBA00022840"/>
    </source>
</evidence>
<dbReference type="GO" id="GO:0071555">
    <property type="term" value="P:cell wall organization"/>
    <property type="evidence" value="ECO:0007669"/>
    <property type="project" value="UniProtKB-KW"/>
</dbReference>
<keyword evidence="4" id="KW-0963">Cytoplasm</keyword>
<organism evidence="18 19">
    <name type="scientific">Candidatus Amesbacteria bacterium RIFCSPLOWO2_01_FULL_48_25</name>
    <dbReference type="NCBI Taxonomy" id="1797259"/>
    <lineage>
        <taxon>Bacteria</taxon>
        <taxon>Candidatus Amesiibacteriota</taxon>
    </lineage>
</organism>
<keyword evidence="7" id="KW-0547">Nucleotide-binding</keyword>
<dbReference type="InterPro" id="IPR005758">
    <property type="entry name" value="UDP-N-AcMur_Ala_ligase_MurC"/>
</dbReference>
<evidence type="ECO:0000256" key="1">
    <source>
        <dbReference type="ARBA" id="ARBA00004496"/>
    </source>
</evidence>
<evidence type="ECO:0000256" key="4">
    <source>
        <dbReference type="ARBA" id="ARBA00022490"/>
    </source>
</evidence>
<evidence type="ECO:0000256" key="14">
    <source>
        <dbReference type="NCBIfam" id="TIGR01082"/>
    </source>
</evidence>
<dbReference type="PANTHER" id="PTHR43445">
    <property type="entry name" value="UDP-N-ACETYLMURAMATE--L-ALANINE LIGASE-RELATED"/>
    <property type="match status" value="1"/>
</dbReference>